<gene>
    <name evidence="10" type="ORF">S01H1_57141</name>
</gene>
<dbReference type="InterPro" id="IPR027417">
    <property type="entry name" value="P-loop_NTPase"/>
</dbReference>
<keyword evidence="1" id="KW-0547">Nucleotide-binding</keyword>
<dbReference type="PROSITE" id="PS51217">
    <property type="entry name" value="UVRD_HELICASE_CTER"/>
    <property type="match status" value="1"/>
</dbReference>
<keyword evidence="5" id="KW-0413">Isomerase</keyword>
<evidence type="ECO:0000256" key="6">
    <source>
        <dbReference type="ARBA" id="ARBA00034617"/>
    </source>
</evidence>
<keyword evidence="3" id="KW-0347">Helicase</keyword>
<dbReference type="InterPro" id="IPR014017">
    <property type="entry name" value="DNA_helicase_UvrD-like_C"/>
</dbReference>
<dbReference type="InterPro" id="IPR000212">
    <property type="entry name" value="DNA_helicase_UvrD/REP"/>
</dbReference>
<feature type="domain" description="UvrD-like helicase C-terminal" evidence="9">
    <location>
        <begin position="64"/>
        <end position="257"/>
    </location>
</feature>
<evidence type="ECO:0000256" key="7">
    <source>
        <dbReference type="ARBA" id="ARBA00034808"/>
    </source>
</evidence>
<evidence type="ECO:0000256" key="1">
    <source>
        <dbReference type="ARBA" id="ARBA00022741"/>
    </source>
</evidence>
<organism evidence="10">
    <name type="scientific">marine sediment metagenome</name>
    <dbReference type="NCBI Taxonomy" id="412755"/>
    <lineage>
        <taxon>unclassified sequences</taxon>
        <taxon>metagenomes</taxon>
        <taxon>ecological metagenomes</taxon>
    </lineage>
</organism>
<accession>X0XH01</accession>
<dbReference type="GO" id="GO:0000725">
    <property type="term" value="P:recombinational repair"/>
    <property type="evidence" value="ECO:0007669"/>
    <property type="project" value="TreeGrafter"/>
</dbReference>
<dbReference type="EMBL" id="BARS01037253">
    <property type="protein sequence ID" value="GAG24226.1"/>
    <property type="molecule type" value="Genomic_DNA"/>
</dbReference>
<dbReference type="Gene3D" id="3.40.50.300">
    <property type="entry name" value="P-loop containing nucleotide triphosphate hydrolases"/>
    <property type="match status" value="2"/>
</dbReference>
<dbReference type="AlphaFoldDB" id="X0XH01"/>
<evidence type="ECO:0000256" key="5">
    <source>
        <dbReference type="ARBA" id="ARBA00023235"/>
    </source>
</evidence>
<name>X0XH01_9ZZZZ</name>
<feature type="non-terminal residue" evidence="10">
    <location>
        <position position="1"/>
    </location>
</feature>
<proteinExistence type="predicted"/>
<dbReference type="GO" id="GO:0003677">
    <property type="term" value="F:DNA binding"/>
    <property type="evidence" value="ECO:0007669"/>
    <property type="project" value="InterPro"/>
</dbReference>
<evidence type="ECO:0000259" key="9">
    <source>
        <dbReference type="PROSITE" id="PS51217"/>
    </source>
</evidence>
<keyword evidence="2" id="KW-0378">Hydrolase</keyword>
<keyword evidence="4" id="KW-0067">ATP-binding</keyword>
<evidence type="ECO:0000256" key="3">
    <source>
        <dbReference type="ARBA" id="ARBA00022806"/>
    </source>
</evidence>
<dbReference type="PANTHER" id="PTHR11070">
    <property type="entry name" value="UVRD / RECB / PCRA DNA HELICASE FAMILY MEMBER"/>
    <property type="match status" value="1"/>
</dbReference>
<evidence type="ECO:0000256" key="4">
    <source>
        <dbReference type="ARBA" id="ARBA00022840"/>
    </source>
</evidence>
<evidence type="ECO:0000256" key="8">
    <source>
        <dbReference type="ARBA" id="ARBA00048988"/>
    </source>
</evidence>
<dbReference type="Pfam" id="PF13361">
    <property type="entry name" value="UvrD_C"/>
    <property type="match status" value="1"/>
</dbReference>
<protein>
    <recommendedName>
        <fullName evidence="7">DNA 3'-5' helicase</fullName>
        <ecNumber evidence="7">5.6.2.4</ecNumber>
    </recommendedName>
</protein>
<dbReference type="GO" id="GO:0043138">
    <property type="term" value="F:3'-5' DNA helicase activity"/>
    <property type="evidence" value="ECO:0007669"/>
    <property type="project" value="UniProtKB-EC"/>
</dbReference>
<dbReference type="GO" id="GO:0016787">
    <property type="term" value="F:hydrolase activity"/>
    <property type="evidence" value="ECO:0007669"/>
    <property type="project" value="UniProtKB-KW"/>
</dbReference>
<dbReference type="InterPro" id="IPR014016">
    <property type="entry name" value="UvrD-like_ATP-bd"/>
</dbReference>
<sequence length="257" mass="28818">INLAQYQLIRLLAPDKESNIFAIGDPDQAIYGFRGADNAFIQRFKDDYTSASIYELRASYRCSKTILEASDQVVRPRGSSNPLEGLGEGVSIDIQECPTAKSEAEFVARTIEKLMGGIRFFSLDSQITDGSEDGETPSFSDFGVLFRLSKMAPDIVKAMNDHGIPYQVVGEEPFFRHEPISTVIDILRMTVMQSNTVLLQKLSEKKIDGFDETSLSEIRENTQLNSAEQYIREIITTYLPDIMVTHKDDVDRLLALS</sequence>
<comment type="caution">
    <text evidence="10">The sequence shown here is derived from an EMBL/GenBank/DDBJ whole genome shotgun (WGS) entry which is preliminary data.</text>
</comment>
<evidence type="ECO:0000313" key="10">
    <source>
        <dbReference type="EMBL" id="GAG24226.1"/>
    </source>
</evidence>
<comment type="catalytic activity">
    <reaction evidence="8">
        <text>ATP + H2O = ADP + phosphate + H(+)</text>
        <dbReference type="Rhea" id="RHEA:13065"/>
        <dbReference type="ChEBI" id="CHEBI:15377"/>
        <dbReference type="ChEBI" id="CHEBI:15378"/>
        <dbReference type="ChEBI" id="CHEBI:30616"/>
        <dbReference type="ChEBI" id="CHEBI:43474"/>
        <dbReference type="ChEBI" id="CHEBI:456216"/>
        <dbReference type="EC" id="5.6.2.4"/>
    </reaction>
</comment>
<dbReference type="EC" id="5.6.2.4" evidence="7"/>
<dbReference type="Pfam" id="PF00580">
    <property type="entry name" value="UvrD-helicase"/>
    <property type="match status" value="1"/>
</dbReference>
<feature type="non-terminal residue" evidence="10">
    <location>
        <position position="257"/>
    </location>
</feature>
<dbReference type="GO" id="GO:0005524">
    <property type="term" value="F:ATP binding"/>
    <property type="evidence" value="ECO:0007669"/>
    <property type="project" value="UniProtKB-KW"/>
</dbReference>
<comment type="catalytic activity">
    <reaction evidence="6">
        <text>Couples ATP hydrolysis with the unwinding of duplex DNA by translocating in the 3'-5' direction.</text>
        <dbReference type="EC" id="5.6.2.4"/>
    </reaction>
</comment>
<dbReference type="SUPFAM" id="SSF52540">
    <property type="entry name" value="P-loop containing nucleoside triphosphate hydrolases"/>
    <property type="match status" value="1"/>
</dbReference>
<dbReference type="Gene3D" id="1.10.486.10">
    <property type="entry name" value="PCRA, domain 4"/>
    <property type="match status" value="1"/>
</dbReference>
<reference evidence="10" key="1">
    <citation type="journal article" date="2014" name="Front. Microbiol.">
        <title>High frequency of phylogenetically diverse reductive dehalogenase-homologous genes in deep subseafloor sedimentary metagenomes.</title>
        <authorList>
            <person name="Kawai M."/>
            <person name="Futagami T."/>
            <person name="Toyoda A."/>
            <person name="Takaki Y."/>
            <person name="Nishi S."/>
            <person name="Hori S."/>
            <person name="Arai W."/>
            <person name="Tsubouchi T."/>
            <person name="Morono Y."/>
            <person name="Uchiyama I."/>
            <person name="Ito T."/>
            <person name="Fujiyama A."/>
            <person name="Inagaki F."/>
            <person name="Takami H."/>
        </authorList>
    </citation>
    <scope>NUCLEOTIDE SEQUENCE</scope>
    <source>
        <strain evidence="10">Expedition CK06-06</strain>
    </source>
</reference>
<evidence type="ECO:0000256" key="2">
    <source>
        <dbReference type="ARBA" id="ARBA00022801"/>
    </source>
</evidence>
<dbReference type="PANTHER" id="PTHR11070:SF2">
    <property type="entry name" value="ATP-DEPENDENT DNA HELICASE SRS2"/>
    <property type="match status" value="1"/>
</dbReference>